<feature type="signal peptide" evidence="4">
    <location>
        <begin position="1"/>
        <end position="23"/>
    </location>
</feature>
<keyword evidence="6" id="KW-1185">Reference proteome</keyword>
<protein>
    <submittedName>
        <fullName evidence="5">Imipenem/basic amino acid-specific outer membrane pore</fullName>
    </submittedName>
</protein>
<dbReference type="GO" id="GO:0015288">
    <property type="term" value="F:porin activity"/>
    <property type="evidence" value="ECO:0007669"/>
    <property type="project" value="TreeGrafter"/>
</dbReference>
<evidence type="ECO:0000256" key="4">
    <source>
        <dbReference type="SAM" id="SignalP"/>
    </source>
</evidence>
<proteinExistence type="inferred from homology"/>
<dbReference type="PANTHER" id="PTHR34596:SF2">
    <property type="entry name" value="CHITOPORIN"/>
    <property type="match status" value="1"/>
</dbReference>
<keyword evidence="3 4" id="KW-0732">Signal</keyword>
<dbReference type="GO" id="GO:0016020">
    <property type="term" value="C:membrane"/>
    <property type="evidence" value="ECO:0007669"/>
    <property type="project" value="InterPro"/>
</dbReference>
<dbReference type="InterPro" id="IPR005318">
    <property type="entry name" value="OM_porin_bac"/>
</dbReference>
<keyword evidence="2" id="KW-0813">Transport</keyword>
<dbReference type="PANTHER" id="PTHR34596">
    <property type="entry name" value="CHITOPORIN"/>
    <property type="match status" value="1"/>
</dbReference>
<evidence type="ECO:0000313" key="6">
    <source>
        <dbReference type="Proteomes" id="UP000199636"/>
    </source>
</evidence>
<reference evidence="6" key="1">
    <citation type="submission" date="2016-10" db="EMBL/GenBank/DDBJ databases">
        <authorList>
            <person name="Varghese N."/>
            <person name="Submissions S."/>
        </authorList>
    </citation>
    <scope>NUCLEOTIDE SEQUENCE [LARGE SCALE GENOMIC DNA]</scope>
    <source>
        <strain evidence="6">CCM 7469</strain>
    </source>
</reference>
<organism evidence="5 6">
    <name type="scientific">Pseudomonas panipatensis</name>
    <dbReference type="NCBI Taxonomy" id="428992"/>
    <lineage>
        <taxon>Bacteria</taxon>
        <taxon>Pseudomonadati</taxon>
        <taxon>Pseudomonadota</taxon>
        <taxon>Gammaproteobacteria</taxon>
        <taxon>Pseudomonadales</taxon>
        <taxon>Pseudomonadaceae</taxon>
        <taxon>Pseudomonas</taxon>
    </lineage>
</organism>
<accession>A0A1G8GQ68</accession>
<feature type="chain" id="PRO_5011495294" evidence="4">
    <location>
        <begin position="24"/>
        <end position="442"/>
    </location>
</feature>
<name>A0A1G8GQ68_9PSED</name>
<comment type="similarity">
    <text evidence="1">Belongs to the outer membrane porin (Opr) (TC 1.B.25) family.</text>
</comment>
<evidence type="ECO:0000256" key="3">
    <source>
        <dbReference type="ARBA" id="ARBA00022729"/>
    </source>
</evidence>
<dbReference type="STRING" id="428992.SAMN05216272_104406"/>
<dbReference type="OrthoDB" id="6759120at2"/>
<sequence>MKVMKWSAIALAVSAGSTQLAMADAFVSSQADAKGFVEDSSLVLTNKSAYFNRQRNNGDAPDPRDWTYALLGNFQSGFTQGTVGFGVDAFGYLDIKLDGSDGHIGSGYTQVDNNGEMQKDFSRAGAAVKVRVSKTELKVGTMQPTAPVFAAGGTRLVPQTANGFNLQSSEITGLDVEAGRFTSATGVSDVNHDGEIFATYAGVTTRAASFVGGKYAITDNASVSLYGSEFEDVWRQYYGNANYTLPISEGQSLGFDFNIYRTLDEGSAKAGSINNTTWSLAAAYTFLTAHTLTLAYQQVDSDQPFDYVGFGKNGPGDGGDSIFLANSIQWSDFNGPGEKSLQARYDLNMKEYGVPGLTFMTRYVYGKDIDGTKVGAGSAYEGFYGSDDKEHETNLEAKYVLQDGPAKDLSLRVRQAWHGGSASTGGSVNEFRLIAEYPLSIL</sequence>
<dbReference type="AlphaFoldDB" id="A0A1G8GQ68"/>
<dbReference type="Pfam" id="PF03573">
    <property type="entry name" value="OprD"/>
    <property type="match status" value="1"/>
</dbReference>
<dbReference type="RefSeq" id="WP_090262813.1">
    <property type="nucleotide sequence ID" value="NZ_FNDS01000004.1"/>
</dbReference>
<dbReference type="Gene3D" id="2.40.160.10">
    <property type="entry name" value="Porin"/>
    <property type="match status" value="1"/>
</dbReference>
<evidence type="ECO:0000256" key="1">
    <source>
        <dbReference type="ARBA" id="ARBA00009075"/>
    </source>
</evidence>
<evidence type="ECO:0000313" key="5">
    <source>
        <dbReference type="EMBL" id="SDH96430.1"/>
    </source>
</evidence>
<dbReference type="Proteomes" id="UP000199636">
    <property type="component" value="Unassembled WGS sequence"/>
</dbReference>
<dbReference type="InterPro" id="IPR023614">
    <property type="entry name" value="Porin_dom_sf"/>
</dbReference>
<dbReference type="EMBL" id="FNDS01000004">
    <property type="protein sequence ID" value="SDH96430.1"/>
    <property type="molecule type" value="Genomic_DNA"/>
</dbReference>
<evidence type="ECO:0000256" key="2">
    <source>
        <dbReference type="ARBA" id="ARBA00022448"/>
    </source>
</evidence>
<gene>
    <name evidence="5" type="ORF">SAMN05216272_104406</name>
</gene>